<dbReference type="Gene3D" id="1.20.5.170">
    <property type="match status" value="1"/>
</dbReference>
<evidence type="ECO:0000256" key="6">
    <source>
        <dbReference type="SAM" id="Coils"/>
    </source>
</evidence>
<evidence type="ECO:0000256" key="2">
    <source>
        <dbReference type="ARBA" id="ARBA00023015"/>
    </source>
</evidence>
<evidence type="ECO:0000256" key="5">
    <source>
        <dbReference type="ARBA" id="ARBA00023242"/>
    </source>
</evidence>
<comment type="caution">
    <text evidence="8">The sequence shown here is derived from an EMBL/GenBank/DDBJ whole genome shotgun (WGS) entry which is preliminary data.</text>
</comment>
<sequence>MSYISQLNLLGDDLPPISEETLSEELSFWANAQFTFDTPGPSMLEDAIKQPTFDVFDCLVDLNDMNHVQHISLLPPAQPAQSTQPATRNLPTLLPRIYPASSQPSVLDCSVSVPKKRKEPVKQNPVEKVIAVEDKRKRNTAASARFRMKKKMREHELEQQTTEMTKKTEELESRVKGLEQEIKWLRSLIVEKDPSLLEERKYGR</sequence>
<dbReference type="CDD" id="cd14705">
    <property type="entry name" value="bZIP_Zip1"/>
    <property type="match status" value="1"/>
</dbReference>
<evidence type="ECO:0000313" key="8">
    <source>
        <dbReference type="EMBL" id="KAL0078600.1"/>
    </source>
</evidence>
<evidence type="ECO:0000256" key="1">
    <source>
        <dbReference type="ARBA" id="ARBA00004123"/>
    </source>
</evidence>
<dbReference type="Proteomes" id="UP001448207">
    <property type="component" value="Unassembled WGS sequence"/>
</dbReference>
<feature type="domain" description="BZIP" evidence="7">
    <location>
        <begin position="133"/>
        <end position="192"/>
    </location>
</feature>
<dbReference type="InterPro" id="IPR046347">
    <property type="entry name" value="bZIP_sf"/>
</dbReference>
<accession>A0ABR3APR7</accession>
<dbReference type="PANTHER" id="PTHR13044:SF14">
    <property type="entry name" value="CRYPTOCEPHAL, ISOFORM A"/>
    <property type="match status" value="1"/>
</dbReference>
<protein>
    <recommendedName>
        <fullName evidence="7">BZIP domain-containing protein</fullName>
    </recommendedName>
</protein>
<organism evidence="8 9">
    <name type="scientific">Phycomyces blakesleeanus</name>
    <dbReference type="NCBI Taxonomy" id="4837"/>
    <lineage>
        <taxon>Eukaryota</taxon>
        <taxon>Fungi</taxon>
        <taxon>Fungi incertae sedis</taxon>
        <taxon>Mucoromycota</taxon>
        <taxon>Mucoromycotina</taxon>
        <taxon>Mucoromycetes</taxon>
        <taxon>Mucorales</taxon>
        <taxon>Phycomycetaceae</taxon>
        <taxon>Phycomyces</taxon>
    </lineage>
</organism>
<reference evidence="8 9" key="1">
    <citation type="submission" date="2024-04" db="EMBL/GenBank/DDBJ databases">
        <title>Symmetric and asymmetric DNA N6-adenine methylation regulates different biological responses in Mucorales.</title>
        <authorList>
            <consortium name="Lawrence Berkeley National Laboratory"/>
            <person name="Lax C."/>
            <person name="Mondo S.J."/>
            <person name="Osorio-Concepcion M."/>
            <person name="Muszewska A."/>
            <person name="Corrochano-Luque M."/>
            <person name="Gutierrez G."/>
            <person name="Riley R."/>
            <person name="Lipzen A."/>
            <person name="Guo J."/>
            <person name="Hundley H."/>
            <person name="Amirebrahimi M."/>
            <person name="Ng V."/>
            <person name="Lorenzo-Gutierrez D."/>
            <person name="Binder U."/>
            <person name="Yang J."/>
            <person name="Song Y."/>
            <person name="Canovas D."/>
            <person name="Navarro E."/>
            <person name="Freitag M."/>
            <person name="Gabaldon T."/>
            <person name="Grigoriev I.V."/>
            <person name="Corrochano L.M."/>
            <person name="Nicolas F.E."/>
            <person name="Garre V."/>
        </authorList>
    </citation>
    <scope>NUCLEOTIDE SEQUENCE [LARGE SCALE GENOMIC DNA]</scope>
    <source>
        <strain evidence="8 9">L51</strain>
    </source>
</reference>
<evidence type="ECO:0000256" key="4">
    <source>
        <dbReference type="ARBA" id="ARBA00023163"/>
    </source>
</evidence>
<dbReference type="PROSITE" id="PS00036">
    <property type="entry name" value="BZIP_BASIC"/>
    <property type="match status" value="1"/>
</dbReference>
<comment type="subcellular location">
    <subcellularLocation>
        <location evidence="1">Nucleus</location>
    </subcellularLocation>
</comment>
<keyword evidence="3" id="KW-0238">DNA-binding</keyword>
<dbReference type="Pfam" id="PF07716">
    <property type="entry name" value="bZIP_2"/>
    <property type="match status" value="1"/>
</dbReference>
<evidence type="ECO:0000259" key="7">
    <source>
        <dbReference type="PROSITE" id="PS50217"/>
    </source>
</evidence>
<keyword evidence="2" id="KW-0805">Transcription regulation</keyword>
<dbReference type="InterPro" id="IPR004827">
    <property type="entry name" value="bZIP"/>
</dbReference>
<dbReference type="SUPFAM" id="SSF57959">
    <property type="entry name" value="Leucine zipper domain"/>
    <property type="match status" value="1"/>
</dbReference>
<name>A0ABR3APR7_PHYBL</name>
<dbReference type="PANTHER" id="PTHR13044">
    <property type="entry name" value="ACTIVATING TRANSCRIPTION FACTOR ATF 4/5"/>
    <property type="match status" value="1"/>
</dbReference>
<dbReference type="PROSITE" id="PS50217">
    <property type="entry name" value="BZIP"/>
    <property type="match status" value="1"/>
</dbReference>
<dbReference type="SMART" id="SM00338">
    <property type="entry name" value="BRLZ"/>
    <property type="match status" value="1"/>
</dbReference>
<keyword evidence="6" id="KW-0175">Coiled coil</keyword>
<dbReference type="EMBL" id="JBCLYO010000024">
    <property type="protein sequence ID" value="KAL0078600.1"/>
    <property type="molecule type" value="Genomic_DNA"/>
</dbReference>
<keyword evidence="5" id="KW-0539">Nucleus</keyword>
<keyword evidence="9" id="KW-1185">Reference proteome</keyword>
<keyword evidence="4" id="KW-0804">Transcription</keyword>
<proteinExistence type="predicted"/>
<evidence type="ECO:0000313" key="9">
    <source>
        <dbReference type="Proteomes" id="UP001448207"/>
    </source>
</evidence>
<evidence type="ECO:0000256" key="3">
    <source>
        <dbReference type="ARBA" id="ARBA00023125"/>
    </source>
</evidence>
<feature type="coiled-coil region" evidence="6">
    <location>
        <begin position="154"/>
        <end position="188"/>
    </location>
</feature>
<gene>
    <name evidence="8" type="ORF">J3Q64DRAFT_1765352</name>
</gene>